<dbReference type="Proteomes" id="UP000005239">
    <property type="component" value="Unassembled WGS sequence"/>
</dbReference>
<reference evidence="2" key="2">
    <citation type="submission" date="2022-06" db="UniProtKB">
        <authorList>
            <consortium name="EnsemblMetazoa"/>
        </authorList>
    </citation>
    <scope>IDENTIFICATION</scope>
    <source>
        <strain evidence="2">PS312</strain>
    </source>
</reference>
<dbReference type="EnsemblMetazoa" id="PPA44853.1">
    <property type="protein sequence ID" value="PPA44853.1"/>
    <property type="gene ID" value="WBGene00283222"/>
</dbReference>
<dbReference type="AlphaFoldDB" id="A0A2A6CFN3"/>
<name>A0A2A6CFN3_PRIPA</name>
<organism evidence="2 3">
    <name type="scientific">Pristionchus pacificus</name>
    <name type="common">Parasitic nematode worm</name>
    <dbReference type="NCBI Taxonomy" id="54126"/>
    <lineage>
        <taxon>Eukaryota</taxon>
        <taxon>Metazoa</taxon>
        <taxon>Ecdysozoa</taxon>
        <taxon>Nematoda</taxon>
        <taxon>Chromadorea</taxon>
        <taxon>Rhabditida</taxon>
        <taxon>Rhabditina</taxon>
        <taxon>Diplogasteromorpha</taxon>
        <taxon>Diplogasteroidea</taxon>
        <taxon>Neodiplogasteridae</taxon>
        <taxon>Pristionchus</taxon>
    </lineage>
</organism>
<feature type="region of interest" description="Disordered" evidence="1">
    <location>
        <begin position="22"/>
        <end position="96"/>
    </location>
</feature>
<feature type="compositionally biased region" description="Basic and acidic residues" evidence="1">
    <location>
        <begin position="43"/>
        <end position="77"/>
    </location>
</feature>
<accession>A0A2A6CFN3</accession>
<protein>
    <submittedName>
        <fullName evidence="2">Uncharacterized protein</fullName>
    </submittedName>
</protein>
<keyword evidence="3" id="KW-1185">Reference proteome</keyword>
<proteinExistence type="predicted"/>
<feature type="compositionally biased region" description="Basic residues" evidence="1">
    <location>
        <begin position="78"/>
        <end position="87"/>
    </location>
</feature>
<gene>
    <name evidence="2" type="primary">WBGene00283222</name>
</gene>
<sequence>MSAPFESAATIPVPGALAIGFQWGTAPHDETPHSTRSPIDAQHQPELKRHTDPAKAEPEGYAPRDPENTRDMEERERPRARRRRATRAKSGGREGV</sequence>
<evidence type="ECO:0000313" key="2">
    <source>
        <dbReference type="EnsemblMetazoa" id="PPA44853.1"/>
    </source>
</evidence>
<reference evidence="3" key="1">
    <citation type="journal article" date="2008" name="Nat. Genet.">
        <title>The Pristionchus pacificus genome provides a unique perspective on nematode lifestyle and parasitism.</title>
        <authorList>
            <person name="Dieterich C."/>
            <person name="Clifton S.W."/>
            <person name="Schuster L.N."/>
            <person name="Chinwalla A."/>
            <person name="Delehaunty K."/>
            <person name="Dinkelacker I."/>
            <person name="Fulton L."/>
            <person name="Fulton R."/>
            <person name="Godfrey J."/>
            <person name="Minx P."/>
            <person name="Mitreva M."/>
            <person name="Roeseler W."/>
            <person name="Tian H."/>
            <person name="Witte H."/>
            <person name="Yang S.P."/>
            <person name="Wilson R.K."/>
            <person name="Sommer R.J."/>
        </authorList>
    </citation>
    <scope>NUCLEOTIDE SEQUENCE [LARGE SCALE GENOMIC DNA]</scope>
    <source>
        <strain evidence="3">PS312</strain>
    </source>
</reference>
<evidence type="ECO:0000313" key="3">
    <source>
        <dbReference type="Proteomes" id="UP000005239"/>
    </source>
</evidence>
<accession>A0A8R1Z3S1</accession>
<evidence type="ECO:0000256" key="1">
    <source>
        <dbReference type="SAM" id="MobiDB-lite"/>
    </source>
</evidence>